<dbReference type="Ensembl" id="ENSMODT00000062877.1">
    <property type="protein sequence ID" value="ENSMODP00000053141.1"/>
    <property type="gene ID" value="ENSMODG00000028160.2"/>
</dbReference>
<organism evidence="2 3">
    <name type="scientific">Monodelphis domestica</name>
    <name type="common">Gray short-tailed opossum</name>
    <dbReference type="NCBI Taxonomy" id="13616"/>
    <lineage>
        <taxon>Eukaryota</taxon>
        <taxon>Metazoa</taxon>
        <taxon>Chordata</taxon>
        <taxon>Craniata</taxon>
        <taxon>Vertebrata</taxon>
        <taxon>Euteleostomi</taxon>
        <taxon>Mammalia</taxon>
        <taxon>Metatheria</taxon>
        <taxon>Didelphimorphia</taxon>
        <taxon>Didelphidae</taxon>
        <taxon>Monodelphis</taxon>
    </lineage>
</organism>
<name>A0A5F8H178_MONDO</name>
<keyword evidence="3" id="KW-1185">Reference proteome</keyword>
<evidence type="ECO:0000313" key="2">
    <source>
        <dbReference type="Ensembl" id="ENSMODP00000053141.1"/>
    </source>
</evidence>
<protein>
    <recommendedName>
        <fullName evidence="4">Coiled-coil domain containing 178</fullName>
    </recommendedName>
</protein>
<reference evidence="2" key="2">
    <citation type="submission" date="2025-08" db="UniProtKB">
        <authorList>
            <consortium name="Ensembl"/>
        </authorList>
    </citation>
    <scope>IDENTIFICATION</scope>
</reference>
<keyword evidence="1" id="KW-0175">Coiled coil</keyword>
<reference evidence="2" key="3">
    <citation type="submission" date="2025-09" db="UniProtKB">
        <authorList>
            <consortium name="Ensembl"/>
        </authorList>
    </citation>
    <scope>IDENTIFICATION</scope>
</reference>
<feature type="coiled-coil region" evidence="1">
    <location>
        <begin position="343"/>
        <end position="500"/>
    </location>
</feature>
<sequence length="856" mass="101164">MERLSDLLQISNKSSVIMSKEKRPSKCAKQTSKNLVLSQALALYNKNDKILEELQDVQPITASRGKKTTLSLLKLLSAHCETSLDLDTELKDLEKIPETMHDDVILAYPTRRVSCAVVNIPSPCVNKTIGQIEDLEIKIEECFQQFEHLLRERFASTIKMEEIDGYVFPKPSEFHATFLKKDSGDLKQQTENVLAEAIHLIRSLETDRKDAEEAYKKQKSRRKLIFQKIDNLSFWRLQKLPFAVQREHETRSSEITDLQWSLEEKLHKFRMLQNQVTKVEDLIQKLKDDINYIRQHRPLLEEKLKIETDFVDKIYQERAKAIALYDSVHEKLQKIAFEYKLTCKMAKRERAKMAKEIESTEESLEHVKKELKVAQDIRQRYSLEEERIQKHIDEDEETLTTMAEEKKEEVVKVEHLVTQMKELKTAVAIQAKKIKKLEQECETVMTEYSDTRKFWAAEINKLQKELEEILEKTEDLIDENKKLVEENEEALDSIKESLTKKAEYDHVVQDLMTVKTRSDGILKKLLKDIAQVVTSYNSTKTKTDEWEHRLVEERRKFLLMEAYFKKLIGEQSGISRIVKTRMEVVVMDQEEEKKYFQEKKDEVLQVLYEIEEPFRRLVKETETARTIHNEQNEEKRDYATKQIEVAKNTISTLTDKIKFTQIARESKQLESQALETKLVTLRDHYGYVHHKTEHKKRLYDMFSSDLNTLEVRIEQDRKVLKDLINTRKECLKKITIDYEEALCENLYLAQKYQRTLKEFLDVKTWYTDIYAKMIASETALKDKTQIYLLLERMHFALLEYFKLQSIFSKYELDITLDQAHGNMCRLNHVQRKAKKLIRQVLDFLKSLADDSWETKG</sequence>
<evidence type="ECO:0000256" key="1">
    <source>
        <dbReference type="SAM" id="Coils"/>
    </source>
</evidence>
<dbReference type="PANTHER" id="PTHR35088">
    <property type="entry name" value="COILED-COIL DOMAIN-CONTAINING PROTEIN 178"/>
    <property type="match status" value="1"/>
</dbReference>
<dbReference type="Bgee" id="ENSMODG00000028160">
    <property type="expression patterns" value="Expressed in spermatocyte and 2 other cell types or tissues"/>
</dbReference>
<accession>A0A5F8H178</accession>
<evidence type="ECO:0000313" key="3">
    <source>
        <dbReference type="Proteomes" id="UP000002280"/>
    </source>
</evidence>
<reference evidence="2 3" key="1">
    <citation type="journal article" date="2007" name="Nature">
        <title>Genome of the marsupial Monodelphis domestica reveals innovation in non-coding sequences.</title>
        <authorList>
            <person name="Mikkelsen T.S."/>
            <person name="Wakefield M.J."/>
            <person name="Aken B."/>
            <person name="Amemiya C.T."/>
            <person name="Chang J.L."/>
            <person name="Duke S."/>
            <person name="Garber M."/>
            <person name="Gentles A.J."/>
            <person name="Goodstadt L."/>
            <person name="Heger A."/>
            <person name="Jurka J."/>
            <person name="Kamal M."/>
            <person name="Mauceli E."/>
            <person name="Searle S.M."/>
            <person name="Sharpe T."/>
            <person name="Baker M.L."/>
            <person name="Batzer M.A."/>
            <person name="Benos P.V."/>
            <person name="Belov K."/>
            <person name="Clamp M."/>
            <person name="Cook A."/>
            <person name="Cuff J."/>
            <person name="Das R."/>
            <person name="Davidow L."/>
            <person name="Deakin J.E."/>
            <person name="Fazzari M.J."/>
            <person name="Glass J.L."/>
            <person name="Grabherr M."/>
            <person name="Greally J.M."/>
            <person name="Gu W."/>
            <person name="Hore T.A."/>
            <person name="Huttley G.A."/>
            <person name="Kleber M."/>
            <person name="Jirtle R.L."/>
            <person name="Koina E."/>
            <person name="Lee J.T."/>
            <person name="Mahony S."/>
            <person name="Marra M.A."/>
            <person name="Miller R.D."/>
            <person name="Nicholls R.D."/>
            <person name="Oda M."/>
            <person name="Papenfuss A.T."/>
            <person name="Parra Z.E."/>
            <person name="Pollock D.D."/>
            <person name="Ray D.A."/>
            <person name="Schein J.E."/>
            <person name="Speed T.P."/>
            <person name="Thompson K."/>
            <person name="VandeBerg J.L."/>
            <person name="Wade C.M."/>
            <person name="Walker J.A."/>
            <person name="Waters P.D."/>
            <person name="Webber C."/>
            <person name="Weidman J.R."/>
            <person name="Xie X."/>
            <person name="Zody M.C."/>
            <person name="Baldwin J."/>
            <person name="Abdouelleil A."/>
            <person name="Abdulkadir J."/>
            <person name="Abebe A."/>
            <person name="Abera B."/>
            <person name="Abreu J."/>
            <person name="Acer S.C."/>
            <person name="Aftuck L."/>
            <person name="Alexander A."/>
            <person name="An P."/>
            <person name="Anderson E."/>
            <person name="Anderson S."/>
            <person name="Arachi H."/>
            <person name="Azer M."/>
            <person name="Bachantsang P."/>
            <person name="Barry A."/>
            <person name="Bayul T."/>
            <person name="Berlin A."/>
            <person name="Bessette D."/>
            <person name="Bloom T."/>
            <person name="Bloom T."/>
            <person name="Boguslavskiy L."/>
            <person name="Bonnet C."/>
            <person name="Boukhgalter B."/>
            <person name="Bourzgui I."/>
            <person name="Brown A."/>
            <person name="Cahill P."/>
            <person name="Channer S."/>
            <person name="Cheshatsang Y."/>
            <person name="Chuda L."/>
            <person name="Citroen M."/>
            <person name="Collymore A."/>
            <person name="Cooke P."/>
            <person name="Costello M."/>
            <person name="D'Aco K."/>
            <person name="Daza R."/>
            <person name="De Haan G."/>
            <person name="DeGray S."/>
            <person name="DeMaso C."/>
            <person name="Dhargay N."/>
            <person name="Dooley K."/>
            <person name="Dooley E."/>
            <person name="Doricent M."/>
            <person name="Dorje P."/>
            <person name="Dorjee K."/>
            <person name="Dupes A."/>
            <person name="Elong R."/>
            <person name="Falk J."/>
            <person name="Farina A."/>
            <person name="Faro S."/>
            <person name="Ferguson D."/>
            <person name="Fisher S."/>
            <person name="Foley C.D."/>
            <person name="Franke A."/>
            <person name="Friedrich D."/>
            <person name="Gadbois L."/>
            <person name="Gearin G."/>
            <person name="Gearin C.R."/>
            <person name="Giannoukos G."/>
            <person name="Goode T."/>
            <person name="Graham J."/>
            <person name="Grandbois E."/>
            <person name="Grewal S."/>
            <person name="Gyaltsen K."/>
            <person name="Hafez N."/>
            <person name="Hagos B."/>
            <person name="Hall J."/>
            <person name="Henson C."/>
            <person name="Hollinger A."/>
            <person name="Honan T."/>
            <person name="Huard M.D."/>
            <person name="Hughes L."/>
            <person name="Hurhula B."/>
            <person name="Husby M.E."/>
            <person name="Kamat A."/>
            <person name="Kanga B."/>
            <person name="Kashin S."/>
            <person name="Khazanovich D."/>
            <person name="Kisner P."/>
            <person name="Lance K."/>
            <person name="Lara M."/>
            <person name="Lee W."/>
            <person name="Lennon N."/>
            <person name="Letendre F."/>
            <person name="LeVine R."/>
            <person name="Lipovsky A."/>
            <person name="Liu X."/>
            <person name="Liu J."/>
            <person name="Liu S."/>
            <person name="Lokyitsang T."/>
            <person name="Lokyitsang Y."/>
            <person name="Lubonja R."/>
            <person name="Lui A."/>
            <person name="MacDonald P."/>
            <person name="Magnisalis V."/>
            <person name="Maru K."/>
            <person name="Matthews C."/>
            <person name="McCusker W."/>
            <person name="McDonough S."/>
            <person name="Mehta T."/>
            <person name="Meldrim J."/>
            <person name="Meneus L."/>
            <person name="Mihai O."/>
            <person name="Mihalev A."/>
            <person name="Mihova T."/>
            <person name="Mittelman R."/>
            <person name="Mlenga V."/>
            <person name="Montmayeur A."/>
            <person name="Mulrain L."/>
            <person name="Navidi A."/>
            <person name="Naylor J."/>
            <person name="Negash T."/>
            <person name="Nguyen T."/>
            <person name="Nguyen N."/>
            <person name="Nicol R."/>
            <person name="Norbu C."/>
            <person name="Norbu N."/>
            <person name="Novod N."/>
            <person name="O'Neill B."/>
            <person name="Osman S."/>
            <person name="Markiewicz E."/>
            <person name="Oyono O.L."/>
            <person name="Patti C."/>
            <person name="Phunkhang P."/>
            <person name="Pierre F."/>
            <person name="Priest M."/>
            <person name="Raghuraman S."/>
            <person name="Rege F."/>
            <person name="Reyes R."/>
            <person name="Rise C."/>
            <person name="Rogov P."/>
            <person name="Ross K."/>
            <person name="Ryan E."/>
            <person name="Settipalli S."/>
            <person name="Shea T."/>
            <person name="Sherpa N."/>
            <person name="Shi L."/>
            <person name="Shih D."/>
            <person name="Sparrow T."/>
            <person name="Spaulding J."/>
            <person name="Stalker J."/>
            <person name="Stange-Thomann N."/>
            <person name="Stavropoulos S."/>
            <person name="Stone C."/>
            <person name="Strader C."/>
            <person name="Tesfaye S."/>
            <person name="Thomson T."/>
            <person name="Thoulutsang Y."/>
            <person name="Thoulutsang D."/>
            <person name="Topham K."/>
            <person name="Topping I."/>
            <person name="Tsamla T."/>
            <person name="Vassiliev H."/>
            <person name="Vo A."/>
            <person name="Wangchuk T."/>
            <person name="Wangdi T."/>
            <person name="Weiand M."/>
            <person name="Wilkinson J."/>
            <person name="Wilson A."/>
            <person name="Yadav S."/>
            <person name="Young G."/>
            <person name="Yu Q."/>
            <person name="Zembek L."/>
            <person name="Zhong D."/>
            <person name="Zimmer A."/>
            <person name="Zwirko Z."/>
            <person name="Jaffe D.B."/>
            <person name="Alvarez P."/>
            <person name="Brockman W."/>
            <person name="Butler J."/>
            <person name="Chin C."/>
            <person name="Gnerre S."/>
            <person name="MacCallum I."/>
            <person name="Graves J.A."/>
            <person name="Ponting C.P."/>
            <person name="Breen M."/>
            <person name="Samollow P.B."/>
            <person name="Lander E.S."/>
            <person name="Lindblad-Toh K."/>
        </authorList>
    </citation>
    <scope>NUCLEOTIDE SEQUENCE [LARGE SCALE GENOMIC DNA]</scope>
</reference>
<evidence type="ECO:0008006" key="4">
    <source>
        <dbReference type="Google" id="ProtNLM"/>
    </source>
</evidence>
<dbReference type="AlphaFoldDB" id="A0A5F8H178"/>
<feature type="coiled-coil region" evidence="1">
    <location>
        <begin position="187"/>
        <end position="221"/>
    </location>
</feature>
<dbReference type="GeneTree" id="ENSGT00940000166855"/>
<dbReference type="PANTHER" id="PTHR35088:SF1">
    <property type="entry name" value="COILED-COIL DOMAIN-CONTAINING PROTEIN 178"/>
    <property type="match status" value="1"/>
</dbReference>
<proteinExistence type="predicted"/>
<dbReference type="Proteomes" id="UP000002280">
    <property type="component" value="Chromosome 3"/>
</dbReference>
<dbReference type="InterPro" id="IPR038826">
    <property type="entry name" value="CCDC178"/>
</dbReference>